<gene>
    <name evidence="3" type="ORF">QE417_002512</name>
</gene>
<dbReference type="Proteomes" id="UP001258315">
    <property type="component" value="Unassembled WGS sequence"/>
</dbReference>
<feature type="domain" description="GmrSD restriction endonucleases C-terminal" evidence="2">
    <location>
        <begin position="470"/>
        <end position="622"/>
    </location>
</feature>
<dbReference type="Pfam" id="PF03235">
    <property type="entry name" value="GmrSD_N"/>
    <property type="match status" value="1"/>
</dbReference>
<sequence length="648" mass="77978">MPDNKLQSLTEIFNQKFFRIPDYQRGYSWEKEQLNAFWDDLQNLKEDKVHYTGLLTVKPIRKSDIIQIEKWHEDLWLFEKGLAAFYVIDGQQRLTTSIIFIRQLLDYFSEGEGINFDLKEAWEAKFLFKQFGDHYKSFIFGYEKDNPSDEYFKTKILRQKSLTSDRVPEQTLYTTNLEFAKKYFTDKFDALDKPALEELFKRLVNKFKFNFYEIDEELDEFVTFETMNNRGKKLSTLELMKNRLIYLTTLLSEEQPLKNRLRKDINEAWKTVYEFLGKNKDNPLDDDVFLFNHWIMYFKYDRSEADAYANYLLHKKFTPKNLLTEKITFHEIKKYIDSLAHSVKSWFYIYNIQYSNFNEEIKEWLQKLNRLGMGAFPPLLMAAFNKENDQGKLLQLLQAAERFIFLIFRISQLKSNARNSHFYRLSNMYHLDENYWGHGVTDVVKVTNDINWQMDGWREEEYIGLFDLTRFKNFITELNQKNEGYYSWNGLRYFLYEYELHLQRIANNNQKVSWTDFNRRKKEDTIEHIYPQTPSDACWKNAFSNVDKKRRKALLHTLGNLVLLAKAKNSSLQNKCFEYKKRHQDSTGENQGFYNGSYSEIEVASYTQWTPEEIIDRGLKMLSFMEARWNFKVSDWENIAKEELLFIN</sequence>
<comment type="caution">
    <text evidence="3">The sequence shown here is derived from an EMBL/GenBank/DDBJ whole genome shotgun (WGS) entry which is preliminary data.</text>
</comment>
<dbReference type="InterPro" id="IPR011089">
    <property type="entry name" value="GmrSD_C"/>
</dbReference>
<dbReference type="Pfam" id="PF07510">
    <property type="entry name" value="GmrSD_C"/>
    <property type="match status" value="1"/>
</dbReference>
<name>A0ABU3GUJ0_9SPHI</name>
<accession>A0ABU3GUJ0</accession>
<dbReference type="EMBL" id="JAVLVU010000001">
    <property type="protein sequence ID" value="MDT3403440.1"/>
    <property type="molecule type" value="Genomic_DNA"/>
</dbReference>
<organism evidence="3 4">
    <name type="scientific">Mucilaginibacter terrae</name>
    <dbReference type="NCBI Taxonomy" id="1955052"/>
    <lineage>
        <taxon>Bacteria</taxon>
        <taxon>Pseudomonadati</taxon>
        <taxon>Bacteroidota</taxon>
        <taxon>Sphingobacteriia</taxon>
        <taxon>Sphingobacteriales</taxon>
        <taxon>Sphingobacteriaceae</taxon>
        <taxon>Mucilaginibacter</taxon>
    </lineage>
</organism>
<dbReference type="PANTHER" id="PTHR35149:SF1">
    <property type="entry name" value="DUF5655 DOMAIN-CONTAINING PROTEIN"/>
    <property type="match status" value="1"/>
</dbReference>
<dbReference type="InterPro" id="IPR004919">
    <property type="entry name" value="GmrSD_N"/>
</dbReference>
<keyword evidence="4" id="KW-1185">Reference proteome</keyword>
<reference evidence="4" key="1">
    <citation type="submission" date="2023-07" db="EMBL/GenBank/DDBJ databases">
        <title>Functional and genomic diversity of the sorghum phyllosphere microbiome.</title>
        <authorList>
            <person name="Shade A."/>
        </authorList>
    </citation>
    <scope>NUCLEOTIDE SEQUENCE [LARGE SCALE GENOMIC DNA]</scope>
    <source>
        <strain evidence="4">SORGH_AS_0422</strain>
    </source>
</reference>
<dbReference type="RefSeq" id="WP_311950420.1">
    <property type="nucleotide sequence ID" value="NZ_JAVLVU010000001.1"/>
</dbReference>
<protein>
    <submittedName>
        <fullName evidence="3">Uncharacterized protein with ParB-like and HNH nuclease domain</fullName>
    </submittedName>
</protein>
<proteinExistence type="predicted"/>
<evidence type="ECO:0000259" key="2">
    <source>
        <dbReference type="Pfam" id="PF07510"/>
    </source>
</evidence>
<evidence type="ECO:0000259" key="1">
    <source>
        <dbReference type="Pfam" id="PF03235"/>
    </source>
</evidence>
<evidence type="ECO:0000313" key="3">
    <source>
        <dbReference type="EMBL" id="MDT3403440.1"/>
    </source>
</evidence>
<feature type="domain" description="GmrSD restriction endonucleases N-terminal" evidence="1">
    <location>
        <begin position="10"/>
        <end position="244"/>
    </location>
</feature>
<dbReference type="PANTHER" id="PTHR35149">
    <property type="entry name" value="SLL5132 PROTEIN"/>
    <property type="match status" value="1"/>
</dbReference>
<evidence type="ECO:0000313" key="4">
    <source>
        <dbReference type="Proteomes" id="UP001258315"/>
    </source>
</evidence>